<dbReference type="PROSITE" id="PS50222">
    <property type="entry name" value="EF_HAND_2"/>
    <property type="match status" value="1"/>
</dbReference>
<comment type="caution">
    <text evidence="3">The sequence shown here is derived from an EMBL/GenBank/DDBJ whole genome shotgun (WGS) entry which is preliminary data.</text>
</comment>
<dbReference type="InterPro" id="IPR002048">
    <property type="entry name" value="EF_hand_dom"/>
</dbReference>
<dbReference type="InterPro" id="IPR011992">
    <property type="entry name" value="EF-hand-dom_pair"/>
</dbReference>
<evidence type="ECO:0000313" key="4">
    <source>
        <dbReference type="Proteomes" id="UP001642409"/>
    </source>
</evidence>
<organism evidence="3 4">
    <name type="scientific">Hexamita inflata</name>
    <dbReference type="NCBI Taxonomy" id="28002"/>
    <lineage>
        <taxon>Eukaryota</taxon>
        <taxon>Metamonada</taxon>
        <taxon>Diplomonadida</taxon>
        <taxon>Hexamitidae</taxon>
        <taxon>Hexamitinae</taxon>
        <taxon>Hexamita</taxon>
    </lineage>
</organism>
<evidence type="ECO:0000256" key="1">
    <source>
        <dbReference type="ARBA" id="ARBA00022837"/>
    </source>
</evidence>
<sequence>MRSQSVQQQMTDRYHVPYEIISNMIKLITDSQEFNDEQFIHLSQICKSYAKTTNKYDIYFKLLDVDNDGYIGVQEIHNFLTKIGFSINQDYSYGRWNCFFLFTM</sequence>
<gene>
    <name evidence="3" type="ORF">HINF_LOCUS4793</name>
</gene>
<dbReference type="SUPFAM" id="SSF47473">
    <property type="entry name" value="EF-hand"/>
    <property type="match status" value="1"/>
</dbReference>
<reference evidence="3 4" key="1">
    <citation type="submission" date="2024-07" db="EMBL/GenBank/DDBJ databases">
        <authorList>
            <person name="Akdeniz Z."/>
        </authorList>
    </citation>
    <scope>NUCLEOTIDE SEQUENCE [LARGE SCALE GENOMIC DNA]</scope>
</reference>
<accession>A0ABP1GS13</accession>
<dbReference type="InterPro" id="IPR018247">
    <property type="entry name" value="EF_Hand_1_Ca_BS"/>
</dbReference>
<dbReference type="EMBL" id="CAXDID020000009">
    <property type="protein sequence ID" value="CAL5978462.1"/>
    <property type="molecule type" value="Genomic_DNA"/>
</dbReference>
<feature type="domain" description="EF-hand" evidence="2">
    <location>
        <begin position="51"/>
        <end position="86"/>
    </location>
</feature>
<protein>
    <submittedName>
        <fullName evidence="3">EF-hand_domain</fullName>
    </submittedName>
</protein>
<dbReference type="PROSITE" id="PS00018">
    <property type="entry name" value="EF_HAND_1"/>
    <property type="match status" value="1"/>
</dbReference>
<keyword evidence="1" id="KW-0106">Calcium</keyword>
<evidence type="ECO:0000313" key="3">
    <source>
        <dbReference type="EMBL" id="CAL5978462.1"/>
    </source>
</evidence>
<proteinExistence type="predicted"/>
<name>A0ABP1GS13_9EUKA</name>
<evidence type="ECO:0000259" key="2">
    <source>
        <dbReference type="PROSITE" id="PS50222"/>
    </source>
</evidence>
<dbReference type="Gene3D" id="1.10.238.10">
    <property type="entry name" value="EF-hand"/>
    <property type="match status" value="1"/>
</dbReference>
<dbReference type="Pfam" id="PF13405">
    <property type="entry name" value="EF-hand_6"/>
    <property type="match status" value="1"/>
</dbReference>
<dbReference type="Proteomes" id="UP001642409">
    <property type="component" value="Unassembled WGS sequence"/>
</dbReference>
<keyword evidence="4" id="KW-1185">Reference proteome</keyword>